<evidence type="ECO:0000313" key="9">
    <source>
        <dbReference type="EMBL" id="GKI18207.1"/>
    </source>
</evidence>
<gene>
    <name evidence="9" type="ORF">CE91St16_11150</name>
</gene>
<keyword evidence="2 7" id="KW-0813">Transport</keyword>
<evidence type="ECO:0000259" key="8">
    <source>
        <dbReference type="Pfam" id="PF07715"/>
    </source>
</evidence>
<dbReference type="InterPro" id="IPR039426">
    <property type="entry name" value="TonB-dep_rcpt-like"/>
</dbReference>
<dbReference type="InterPro" id="IPR023997">
    <property type="entry name" value="TonB-dep_OMP_SusC/RagA_CS"/>
</dbReference>
<dbReference type="Pfam" id="PF07715">
    <property type="entry name" value="Plug"/>
    <property type="match status" value="1"/>
</dbReference>
<dbReference type="InterPro" id="IPR036942">
    <property type="entry name" value="Beta-barrel_TonB_sf"/>
</dbReference>
<accession>A0AA37NQU4</accession>
<sequence length="1186" mass="130102">MKKDERLNFSDRTPSVRRLVVSLVLMLLAVLPAAAQNKKITVDLDNVPVREFIKTVESQSGYTFAYNNSEIDLTRRVSVKAADENVVDVVIRALSAQNLTARMEGSRIVVSRKPAAARVQTAQPVRGGVVTGTVKTISGEPVIGASVIVLETNRGNVTGLEGDFSVEATPGQTLSVSFLGYNTQQIKVGSQTSFDITLTEDSKQISEVLVVGYTPMRKSDFTGSIASVKASELSATTPTVGQSLVGKVAGVEVHQTSGAPGDGVTIRVRGVNSLSASSAPLYVIDGYPASEDVFINPSDIESIDILKDAASAAIYGSRGASGVVLITTKRGKDGEAAKVSYDFSYGIQQLDHKVDLLNSTQFRDLLIDARNNSYRLRATAAGVSWSPYDDNTIRAAKGFSLAEVGIHPMFYDFTTRTPVTPQYDTDWQDELFSNAGIMRHNVSVIGGTKAIKYMASVGYMDQDGIIAPSNHNRINARINLDAQITKRLTASISYSMYDAKNTVVQAEGRMINDGVIQSALMYLPNLPAYEENGDYARSAMIRMKTDWGMNFPENPLAIANELDINEKMSRHNLNLNLVYEFLPDLKLSARLGQQWYNYRYFYYRPMSIGRDAAPAYSEELRSSNIARTTSTYDVDRLGEFTLSYKKKIGRHHIDALAGYTLQKKTYDRLGVEATGFADDRIHEVTGHGSNASDISLYSTRKAAWAMMSFLTRVNYSFDDRYTLTGSFRADGSSRFGIDSRWGYFPSVSAGWTLSNEPFLKDALKDVASIRLRASWGKSGNNDIGNYASLAGISSGSYAFGQTPVSTTYEGSFTDAALGWETTRQTNVGIDLGFFNGRLNVIGNWYNSISTDILYKYPISSISGATSTTTNMSGAKIRNRGFDVQLDARLLTGKVNWNFSTNISVNRNKVVSMGGLDDIISTTERSVGSHITKEGKPIGSFYGYQAVGIMSKADYANALLDRDVYIKNGNKFPEGYQLKGPAVASYALDNLSYGNAIWKDANGDGVITTDDKTIIGDAYPDFTGGFSTSLSWNGLDFSASFAYSYGGEVINFQDYYLYNMEGSGNQYSIVADRYISDAQPGRNNVPIASRISTTNTSLKLSSYYVEDASFFRCANITLGYTLPKRWTSKLHITSCRVYVSGDNLFTITPYRGYNPEVSYKSSNMMPGFDWGCYPLSRIYSVGLNLTF</sequence>
<protein>
    <submittedName>
        <fullName evidence="9">SusC/RagA family TonB-linked outer membrane protein</fullName>
    </submittedName>
</protein>
<dbReference type="InterPro" id="IPR008969">
    <property type="entry name" value="CarboxyPept-like_regulatory"/>
</dbReference>
<feature type="domain" description="TonB-dependent receptor plug" evidence="8">
    <location>
        <begin position="218"/>
        <end position="323"/>
    </location>
</feature>
<dbReference type="RefSeq" id="WP_244076235.1">
    <property type="nucleotide sequence ID" value="NZ_AP025581.1"/>
</dbReference>
<keyword evidence="5 7" id="KW-0472">Membrane</keyword>
<dbReference type="NCBIfam" id="TIGR04057">
    <property type="entry name" value="SusC_RagA_signa"/>
    <property type="match status" value="1"/>
</dbReference>
<evidence type="ECO:0000256" key="7">
    <source>
        <dbReference type="PROSITE-ProRule" id="PRU01360"/>
    </source>
</evidence>
<evidence type="ECO:0000256" key="6">
    <source>
        <dbReference type="ARBA" id="ARBA00023237"/>
    </source>
</evidence>
<proteinExistence type="inferred from homology"/>
<dbReference type="Proteomes" id="UP001055105">
    <property type="component" value="Unassembled WGS sequence"/>
</dbReference>
<comment type="similarity">
    <text evidence="7">Belongs to the TonB-dependent receptor family.</text>
</comment>
<dbReference type="Gene3D" id="2.60.40.1120">
    <property type="entry name" value="Carboxypeptidase-like, regulatory domain"/>
    <property type="match status" value="1"/>
</dbReference>
<dbReference type="SUPFAM" id="SSF49464">
    <property type="entry name" value="Carboxypeptidase regulatory domain-like"/>
    <property type="match status" value="1"/>
</dbReference>
<dbReference type="InterPro" id="IPR012910">
    <property type="entry name" value="Plug_dom"/>
</dbReference>
<evidence type="ECO:0000256" key="2">
    <source>
        <dbReference type="ARBA" id="ARBA00022448"/>
    </source>
</evidence>
<evidence type="ECO:0000256" key="4">
    <source>
        <dbReference type="ARBA" id="ARBA00022692"/>
    </source>
</evidence>
<dbReference type="GO" id="GO:0009279">
    <property type="term" value="C:cell outer membrane"/>
    <property type="evidence" value="ECO:0007669"/>
    <property type="project" value="UniProtKB-SubCell"/>
</dbReference>
<evidence type="ECO:0000256" key="5">
    <source>
        <dbReference type="ARBA" id="ARBA00023136"/>
    </source>
</evidence>
<comment type="caution">
    <text evidence="9">The sequence shown here is derived from an EMBL/GenBank/DDBJ whole genome shotgun (WGS) entry which is preliminary data.</text>
</comment>
<evidence type="ECO:0000313" key="10">
    <source>
        <dbReference type="Proteomes" id="UP001055105"/>
    </source>
</evidence>
<comment type="subcellular location">
    <subcellularLocation>
        <location evidence="1 7">Cell outer membrane</location>
        <topology evidence="1 7">Multi-pass membrane protein</topology>
    </subcellularLocation>
</comment>
<dbReference type="NCBIfam" id="TIGR04056">
    <property type="entry name" value="OMP_RagA_SusC"/>
    <property type="match status" value="1"/>
</dbReference>
<keyword evidence="6 7" id="KW-0998">Cell outer membrane</keyword>
<dbReference type="PROSITE" id="PS52016">
    <property type="entry name" value="TONB_DEPENDENT_REC_3"/>
    <property type="match status" value="1"/>
</dbReference>
<dbReference type="Pfam" id="PF13715">
    <property type="entry name" value="CarbopepD_reg_2"/>
    <property type="match status" value="1"/>
</dbReference>
<evidence type="ECO:0000256" key="3">
    <source>
        <dbReference type="ARBA" id="ARBA00022452"/>
    </source>
</evidence>
<keyword evidence="4 7" id="KW-0812">Transmembrane</keyword>
<keyword evidence="3 7" id="KW-1134">Transmembrane beta strand</keyword>
<dbReference type="AlphaFoldDB" id="A0AA37NQU4"/>
<dbReference type="Gene3D" id="2.40.170.20">
    <property type="entry name" value="TonB-dependent receptor, beta-barrel domain"/>
    <property type="match status" value="1"/>
</dbReference>
<organism evidence="9 10">
    <name type="scientific">Alistipes finegoldii</name>
    <dbReference type="NCBI Taxonomy" id="214856"/>
    <lineage>
        <taxon>Bacteria</taxon>
        <taxon>Pseudomonadati</taxon>
        <taxon>Bacteroidota</taxon>
        <taxon>Bacteroidia</taxon>
        <taxon>Bacteroidales</taxon>
        <taxon>Rikenellaceae</taxon>
        <taxon>Alistipes</taxon>
    </lineage>
</organism>
<dbReference type="Gene3D" id="2.170.130.10">
    <property type="entry name" value="TonB-dependent receptor, plug domain"/>
    <property type="match status" value="1"/>
</dbReference>
<name>A0AA37NQU4_9BACT</name>
<dbReference type="SUPFAM" id="SSF56935">
    <property type="entry name" value="Porins"/>
    <property type="match status" value="1"/>
</dbReference>
<reference evidence="9" key="1">
    <citation type="submission" date="2022-01" db="EMBL/GenBank/DDBJ databases">
        <title>Novel bile acid biosynthetic pathways are enriched in the microbiome of centenarians.</title>
        <authorList>
            <person name="Sato Y."/>
            <person name="Atarashi K."/>
            <person name="Plichta R.D."/>
            <person name="Arai Y."/>
            <person name="Sasajima S."/>
            <person name="Kearney M.S."/>
            <person name="Suda W."/>
            <person name="Takeshita K."/>
            <person name="Sasaki T."/>
            <person name="Okamoto S."/>
            <person name="Skelly N.A."/>
            <person name="Okamura Y."/>
            <person name="Vlamakis H."/>
            <person name="Li Y."/>
            <person name="Tanoue T."/>
            <person name="Takei H."/>
            <person name="Nittono H."/>
            <person name="Narushima S."/>
            <person name="Irie J."/>
            <person name="Itoh H."/>
            <person name="Moriya K."/>
            <person name="Sugiura Y."/>
            <person name="Suematsu M."/>
            <person name="Moritoki N."/>
            <person name="Shibata S."/>
            <person name="Littman R.D."/>
            <person name="Fischbach A.M."/>
            <person name="Uwamino Y."/>
            <person name="Inoue T."/>
            <person name="Honda A."/>
            <person name="Hattori M."/>
            <person name="Murai T."/>
            <person name="Xavier J.R."/>
            <person name="Hirose N."/>
            <person name="Honda K."/>
        </authorList>
    </citation>
    <scope>NUCLEOTIDE SEQUENCE</scope>
    <source>
        <strain evidence="9">CE91-St16</strain>
    </source>
</reference>
<dbReference type="InterPro" id="IPR023996">
    <property type="entry name" value="TonB-dep_OMP_SusC/RagA"/>
</dbReference>
<evidence type="ECO:0000256" key="1">
    <source>
        <dbReference type="ARBA" id="ARBA00004571"/>
    </source>
</evidence>
<dbReference type="EMBL" id="BQOL01000001">
    <property type="protein sequence ID" value="GKI18207.1"/>
    <property type="molecule type" value="Genomic_DNA"/>
</dbReference>
<dbReference type="InterPro" id="IPR037066">
    <property type="entry name" value="Plug_dom_sf"/>
</dbReference>